<comment type="function">
    <text evidence="1 10">Catalyzes the reversible adenylation of nicotinate mononucleotide (NaMN) to nicotinic acid adenine dinucleotide (NaAD).</text>
</comment>
<comment type="similarity">
    <text evidence="10">Belongs to the NadD family.</text>
</comment>
<dbReference type="PATRIC" id="fig|284581.3.peg.3867"/>
<keyword evidence="13" id="KW-1185">Reference proteome</keyword>
<sequence>MKRIGILGGTFNPPHLGHLAIANEVLHALELDKVWFLPSYIPPHKEIKKGMNPLHRLSMIERAVKDNEQFEVQPIEFEKKGTSYTIETMQLLQEMYPDHQFYFIIGGDMIEYLPKWHRIDELVEVVNFVGVQRPGFDIETPYPIQRVEIPQLEISSSFIRDRVTKHETIRYFVPDTVKRYIEENHLYES</sequence>
<dbReference type="NCBIfam" id="NF000841">
    <property type="entry name" value="PRK00071.1-4"/>
    <property type="match status" value="1"/>
</dbReference>
<dbReference type="GO" id="GO:0005524">
    <property type="term" value="F:ATP binding"/>
    <property type="evidence" value="ECO:0007669"/>
    <property type="project" value="UniProtKB-KW"/>
</dbReference>
<comment type="catalytic activity">
    <reaction evidence="9 10">
        <text>nicotinate beta-D-ribonucleotide + ATP + H(+) = deamido-NAD(+) + diphosphate</text>
        <dbReference type="Rhea" id="RHEA:22860"/>
        <dbReference type="ChEBI" id="CHEBI:15378"/>
        <dbReference type="ChEBI" id="CHEBI:30616"/>
        <dbReference type="ChEBI" id="CHEBI:33019"/>
        <dbReference type="ChEBI" id="CHEBI:57502"/>
        <dbReference type="ChEBI" id="CHEBI:58437"/>
        <dbReference type="EC" id="2.7.7.18"/>
    </reaction>
</comment>
<evidence type="ECO:0000256" key="1">
    <source>
        <dbReference type="ARBA" id="ARBA00002324"/>
    </source>
</evidence>
<dbReference type="NCBIfam" id="TIGR00482">
    <property type="entry name" value="nicotinate (nicotinamide) nucleotide adenylyltransferase"/>
    <property type="match status" value="1"/>
</dbReference>
<keyword evidence="5 10" id="KW-0548">Nucleotidyltransferase</keyword>
<keyword evidence="7 10" id="KW-0067">ATP-binding</keyword>
<feature type="domain" description="Cytidyltransferase-like" evidence="11">
    <location>
        <begin position="6"/>
        <end position="162"/>
    </location>
</feature>
<dbReference type="OrthoDB" id="5295945at2"/>
<comment type="pathway">
    <text evidence="2 10">Cofactor biosynthesis; NAD(+) biosynthesis; deamido-NAD(+) from nicotinate D-ribonucleotide: step 1/1.</text>
</comment>
<dbReference type="EMBL" id="LILC01000019">
    <property type="protein sequence ID" value="KOO43849.1"/>
    <property type="molecule type" value="Genomic_DNA"/>
</dbReference>
<dbReference type="InterPro" id="IPR005248">
    <property type="entry name" value="NadD/NMNAT"/>
</dbReference>
<evidence type="ECO:0000256" key="10">
    <source>
        <dbReference type="HAMAP-Rule" id="MF_00244"/>
    </source>
</evidence>
<evidence type="ECO:0000313" key="12">
    <source>
        <dbReference type="EMBL" id="KOO43849.1"/>
    </source>
</evidence>
<evidence type="ECO:0000256" key="6">
    <source>
        <dbReference type="ARBA" id="ARBA00022741"/>
    </source>
</evidence>
<dbReference type="GO" id="GO:0009435">
    <property type="term" value="P:NAD+ biosynthetic process"/>
    <property type="evidence" value="ECO:0007669"/>
    <property type="project" value="UniProtKB-UniRule"/>
</dbReference>
<dbReference type="InterPro" id="IPR004821">
    <property type="entry name" value="Cyt_trans-like"/>
</dbReference>
<dbReference type="AlphaFoldDB" id="A0A0M0KYG5"/>
<dbReference type="FunFam" id="3.40.50.620:FF:000079">
    <property type="entry name" value="Probable nicotinate-nucleotide adenylyltransferase"/>
    <property type="match status" value="1"/>
</dbReference>
<keyword evidence="6 10" id="KW-0547">Nucleotide-binding</keyword>
<dbReference type="RefSeq" id="WP_053402049.1">
    <property type="nucleotide sequence ID" value="NZ_JAUKEN010000001.1"/>
</dbReference>
<evidence type="ECO:0000256" key="3">
    <source>
        <dbReference type="ARBA" id="ARBA00022642"/>
    </source>
</evidence>
<dbReference type="PANTHER" id="PTHR39321:SF3">
    <property type="entry name" value="PHOSPHOPANTETHEINE ADENYLYLTRANSFERASE"/>
    <property type="match status" value="1"/>
</dbReference>
<dbReference type="PANTHER" id="PTHR39321">
    <property type="entry name" value="NICOTINATE-NUCLEOTIDE ADENYLYLTRANSFERASE-RELATED"/>
    <property type="match status" value="1"/>
</dbReference>
<reference evidence="13" key="1">
    <citation type="submission" date="2015-08" db="EMBL/GenBank/DDBJ databases">
        <title>Fjat-14210 dsm16467.</title>
        <authorList>
            <person name="Liu B."/>
            <person name="Wang J."/>
            <person name="Zhu Y."/>
            <person name="Liu G."/>
            <person name="Chen Q."/>
            <person name="Chen Z."/>
            <person name="Lan J."/>
            <person name="Che J."/>
            <person name="Ge C."/>
            <person name="Shi H."/>
            <person name="Pan Z."/>
            <person name="Liu X."/>
        </authorList>
    </citation>
    <scope>NUCLEOTIDE SEQUENCE [LARGE SCALE GENOMIC DNA]</scope>
    <source>
        <strain evidence="13">DSM 16467</strain>
    </source>
</reference>
<dbReference type="Proteomes" id="UP000037558">
    <property type="component" value="Unassembled WGS sequence"/>
</dbReference>
<dbReference type="UniPathway" id="UPA00253">
    <property type="reaction ID" value="UER00332"/>
</dbReference>
<keyword evidence="8 10" id="KW-0520">NAD</keyword>
<gene>
    <name evidence="10" type="primary">nadD</name>
    <name evidence="12" type="ORF">AMD01_13990</name>
</gene>
<comment type="caution">
    <text evidence="12">The sequence shown here is derived from an EMBL/GenBank/DDBJ whole genome shotgun (WGS) entry which is preliminary data.</text>
</comment>
<dbReference type="CDD" id="cd02165">
    <property type="entry name" value="NMNAT"/>
    <property type="match status" value="1"/>
</dbReference>
<name>A0A0M0KYG5_9BACI</name>
<protein>
    <recommendedName>
        <fullName evidence="10">Probable nicotinate-nucleotide adenylyltransferase</fullName>
        <ecNumber evidence="10">2.7.7.18</ecNumber>
    </recommendedName>
    <alternativeName>
        <fullName evidence="10">Deamido-NAD(+) diphosphorylase</fullName>
    </alternativeName>
    <alternativeName>
        <fullName evidence="10">Deamido-NAD(+) pyrophosphorylase</fullName>
    </alternativeName>
    <alternativeName>
        <fullName evidence="10">Nicotinate mononucleotide adenylyltransferase</fullName>
        <shortName evidence="10">NaMN adenylyltransferase</shortName>
    </alternativeName>
</protein>
<keyword evidence="4 10" id="KW-0808">Transferase</keyword>
<evidence type="ECO:0000259" key="11">
    <source>
        <dbReference type="Pfam" id="PF01467"/>
    </source>
</evidence>
<dbReference type="Gene3D" id="3.40.50.620">
    <property type="entry name" value="HUPs"/>
    <property type="match status" value="1"/>
</dbReference>
<evidence type="ECO:0000256" key="5">
    <source>
        <dbReference type="ARBA" id="ARBA00022695"/>
    </source>
</evidence>
<keyword evidence="3 10" id="KW-0662">Pyridine nucleotide biosynthesis</keyword>
<evidence type="ECO:0000256" key="2">
    <source>
        <dbReference type="ARBA" id="ARBA00005019"/>
    </source>
</evidence>
<proteinExistence type="inferred from homology"/>
<dbReference type="HAMAP" id="MF_00244">
    <property type="entry name" value="NaMN_adenylyltr"/>
    <property type="match status" value="1"/>
</dbReference>
<dbReference type="Pfam" id="PF01467">
    <property type="entry name" value="CTP_transf_like"/>
    <property type="match status" value="1"/>
</dbReference>
<accession>A0A0M0KYG5</accession>
<dbReference type="GO" id="GO:0004515">
    <property type="term" value="F:nicotinate-nucleotide adenylyltransferase activity"/>
    <property type="evidence" value="ECO:0007669"/>
    <property type="project" value="UniProtKB-UniRule"/>
</dbReference>
<evidence type="ECO:0000256" key="4">
    <source>
        <dbReference type="ARBA" id="ARBA00022679"/>
    </source>
</evidence>
<dbReference type="STRING" id="284581.AMD01_13990"/>
<evidence type="ECO:0000256" key="9">
    <source>
        <dbReference type="ARBA" id="ARBA00048721"/>
    </source>
</evidence>
<evidence type="ECO:0000256" key="8">
    <source>
        <dbReference type="ARBA" id="ARBA00023027"/>
    </source>
</evidence>
<dbReference type="InterPro" id="IPR014729">
    <property type="entry name" value="Rossmann-like_a/b/a_fold"/>
</dbReference>
<evidence type="ECO:0000313" key="13">
    <source>
        <dbReference type="Proteomes" id="UP000037558"/>
    </source>
</evidence>
<dbReference type="NCBIfam" id="TIGR00125">
    <property type="entry name" value="cyt_tran_rel"/>
    <property type="match status" value="1"/>
</dbReference>
<dbReference type="SUPFAM" id="SSF52374">
    <property type="entry name" value="Nucleotidylyl transferase"/>
    <property type="match status" value="1"/>
</dbReference>
<organism evidence="12 13">
    <name type="scientific">Priestia koreensis</name>
    <dbReference type="NCBI Taxonomy" id="284581"/>
    <lineage>
        <taxon>Bacteria</taxon>
        <taxon>Bacillati</taxon>
        <taxon>Bacillota</taxon>
        <taxon>Bacilli</taxon>
        <taxon>Bacillales</taxon>
        <taxon>Bacillaceae</taxon>
        <taxon>Priestia</taxon>
    </lineage>
</organism>
<dbReference type="EC" id="2.7.7.18" evidence="10"/>
<dbReference type="NCBIfam" id="NF000840">
    <property type="entry name" value="PRK00071.1-3"/>
    <property type="match status" value="1"/>
</dbReference>
<evidence type="ECO:0000256" key="7">
    <source>
        <dbReference type="ARBA" id="ARBA00022840"/>
    </source>
</evidence>